<dbReference type="RefSeq" id="WP_270037378.1">
    <property type="nucleotide sequence ID" value="NZ_JAPDOD010000001.1"/>
</dbReference>
<dbReference type="EMBL" id="JAPDOD010000001">
    <property type="protein sequence ID" value="MDA0158782.1"/>
    <property type="molecule type" value="Genomic_DNA"/>
</dbReference>
<keyword evidence="1" id="KW-0472">Membrane</keyword>
<proteinExistence type="predicted"/>
<accession>A0A9X3MN53</accession>
<evidence type="ECO:0000256" key="1">
    <source>
        <dbReference type="SAM" id="Phobius"/>
    </source>
</evidence>
<keyword evidence="1" id="KW-0812">Transmembrane</keyword>
<dbReference type="AlphaFoldDB" id="A0A9X3MN53"/>
<keyword evidence="3" id="KW-1185">Reference proteome</keyword>
<comment type="caution">
    <text evidence="2">The sequence shown here is derived from an EMBL/GenBank/DDBJ whole genome shotgun (WGS) entry which is preliminary data.</text>
</comment>
<evidence type="ECO:0000313" key="2">
    <source>
        <dbReference type="EMBL" id="MDA0158782.1"/>
    </source>
</evidence>
<sequence length="61" mass="7080">MPRRATVSGALFYVAATLGPWAWRKLGQKPAPASPPWTFYLTIRIIVALNERRSWRKECRH</sequence>
<keyword evidence="1" id="KW-1133">Transmembrane helix</keyword>
<reference evidence="2" key="1">
    <citation type="submission" date="2022-10" db="EMBL/GenBank/DDBJ databases">
        <title>The WGS of Solirubrobacter ginsenosidimutans DSM 21036.</title>
        <authorList>
            <person name="Jiang Z."/>
        </authorList>
    </citation>
    <scope>NUCLEOTIDE SEQUENCE</scope>
    <source>
        <strain evidence="2">DSM 21036</strain>
    </source>
</reference>
<gene>
    <name evidence="2" type="ORF">OM076_00780</name>
</gene>
<evidence type="ECO:0000313" key="3">
    <source>
        <dbReference type="Proteomes" id="UP001149140"/>
    </source>
</evidence>
<organism evidence="2 3">
    <name type="scientific">Solirubrobacter ginsenosidimutans</name>
    <dbReference type="NCBI Taxonomy" id="490573"/>
    <lineage>
        <taxon>Bacteria</taxon>
        <taxon>Bacillati</taxon>
        <taxon>Actinomycetota</taxon>
        <taxon>Thermoleophilia</taxon>
        <taxon>Solirubrobacterales</taxon>
        <taxon>Solirubrobacteraceae</taxon>
        <taxon>Solirubrobacter</taxon>
    </lineage>
</organism>
<feature type="transmembrane region" description="Helical" evidence="1">
    <location>
        <begin position="34"/>
        <end position="50"/>
    </location>
</feature>
<name>A0A9X3MN53_9ACTN</name>
<dbReference type="Proteomes" id="UP001149140">
    <property type="component" value="Unassembled WGS sequence"/>
</dbReference>
<protein>
    <submittedName>
        <fullName evidence="2">Uncharacterized protein</fullName>
    </submittedName>
</protein>